<dbReference type="PROSITE" id="PS50931">
    <property type="entry name" value="HTH_LYSR"/>
    <property type="match status" value="1"/>
</dbReference>
<dbReference type="PANTHER" id="PTHR30293:SF0">
    <property type="entry name" value="NITROGEN ASSIMILATION REGULATORY PROTEIN NAC"/>
    <property type="match status" value="1"/>
</dbReference>
<dbReference type="SUPFAM" id="SSF53850">
    <property type="entry name" value="Periplasmic binding protein-like II"/>
    <property type="match status" value="1"/>
</dbReference>
<dbReference type="Pfam" id="PF00126">
    <property type="entry name" value="HTH_1"/>
    <property type="match status" value="1"/>
</dbReference>
<dbReference type="Pfam" id="PF03466">
    <property type="entry name" value="LysR_substrate"/>
    <property type="match status" value="1"/>
</dbReference>
<evidence type="ECO:0000259" key="6">
    <source>
        <dbReference type="PROSITE" id="PS50931"/>
    </source>
</evidence>
<protein>
    <submittedName>
        <fullName evidence="7">LysR family transcriptional regulator</fullName>
    </submittedName>
</protein>
<dbReference type="GO" id="GO:2000142">
    <property type="term" value="P:regulation of DNA-templated transcription initiation"/>
    <property type="evidence" value="ECO:0007669"/>
    <property type="project" value="TreeGrafter"/>
</dbReference>
<evidence type="ECO:0000256" key="1">
    <source>
        <dbReference type="ARBA" id="ARBA00009437"/>
    </source>
</evidence>
<evidence type="ECO:0000256" key="5">
    <source>
        <dbReference type="ARBA" id="ARBA00023163"/>
    </source>
</evidence>
<comment type="caution">
    <text evidence="7">The sequence shown here is derived from an EMBL/GenBank/DDBJ whole genome shotgun (WGS) entry which is preliminary data.</text>
</comment>
<dbReference type="InterPro" id="IPR036390">
    <property type="entry name" value="WH_DNA-bd_sf"/>
</dbReference>
<dbReference type="EMBL" id="DOEK01000039">
    <property type="protein sequence ID" value="HBP31455.1"/>
    <property type="molecule type" value="Genomic_DNA"/>
</dbReference>
<name>A0A356LLP3_9BURK</name>
<dbReference type="PANTHER" id="PTHR30293">
    <property type="entry name" value="TRANSCRIPTIONAL REGULATORY PROTEIN NAC-RELATED"/>
    <property type="match status" value="1"/>
</dbReference>
<keyword evidence="2" id="KW-0805">Transcription regulation</keyword>
<dbReference type="SUPFAM" id="SSF46785">
    <property type="entry name" value="Winged helix' DNA-binding domain"/>
    <property type="match status" value="1"/>
</dbReference>
<accession>A0A356LLP3</accession>
<keyword evidence="3" id="KW-0238">DNA-binding</keyword>
<dbReference type="AlphaFoldDB" id="A0A356LLP3"/>
<gene>
    <name evidence="7" type="ORF">DD666_18850</name>
</gene>
<dbReference type="Proteomes" id="UP000264036">
    <property type="component" value="Unassembled WGS sequence"/>
</dbReference>
<dbReference type="InterPro" id="IPR005119">
    <property type="entry name" value="LysR_subst-bd"/>
</dbReference>
<evidence type="ECO:0000313" key="8">
    <source>
        <dbReference type="Proteomes" id="UP000264036"/>
    </source>
</evidence>
<dbReference type="GO" id="GO:0003677">
    <property type="term" value="F:DNA binding"/>
    <property type="evidence" value="ECO:0007669"/>
    <property type="project" value="UniProtKB-KW"/>
</dbReference>
<dbReference type="Gene3D" id="1.10.10.10">
    <property type="entry name" value="Winged helix-like DNA-binding domain superfamily/Winged helix DNA-binding domain"/>
    <property type="match status" value="1"/>
</dbReference>
<organism evidence="7 8">
    <name type="scientific">Advenella kashmirensis</name>
    <dbReference type="NCBI Taxonomy" id="310575"/>
    <lineage>
        <taxon>Bacteria</taxon>
        <taxon>Pseudomonadati</taxon>
        <taxon>Pseudomonadota</taxon>
        <taxon>Betaproteobacteria</taxon>
        <taxon>Burkholderiales</taxon>
        <taxon>Alcaligenaceae</taxon>
    </lineage>
</organism>
<dbReference type="Gene3D" id="3.40.190.290">
    <property type="match status" value="1"/>
</dbReference>
<dbReference type="FunFam" id="1.10.10.10:FF:000001">
    <property type="entry name" value="LysR family transcriptional regulator"/>
    <property type="match status" value="1"/>
</dbReference>
<sequence length="301" mass="32826">MDLKQLQYFIVIAEQRSFSRAADMLDLSQPSLSRQIQLLEAELGQHLLVRTGRGVELTEAGTRLLGHARTLHHLATQAKQDLINFRSSAPGRVRLGIPPRVARRLAPNIMQQFRAQFPASSITLAEGLSAQLRDWLLKDKVDLALLYEPAPSSLMQVESLYREELVLAHAHAGGSTLPASIAVADLDKYPLVLPSAPNTIRALVEHTCRECNVQLNVVAEVDVVQTIVETLSYSHEPVFTIIPRSALGDIPGPTRLSCAPIVEPAIRNNLTLAIATAGAQSQLVLAVAQIIRGIDMNSHMG</sequence>
<dbReference type="GO" id="GO:0003700">
    <property type="term" value="F:DNA-binding transcription factor activity"/>
    <property type="evidence" value="ECO:0007669"/>
    <property type="project" value="InterPro"/>
</dbReference>
<evidence type="ECO:0000313" key="7">
    <source>
        <dbReference type="EMBL" id="HBP31455.1"/>
    </source>
</evidence>
<dbReference type="InterPro" id="IPR036388">
    <property type="entry name" value="WH-like_DNA-bd_sf"/>
</dbReference>
<evidence type="ECO:0000256" key="2">
    <source>
        <dbReference type="ARBA" id="ARBA00023015"/>
    </source>
</evidence>
<proteinExistence type="inferred from homology"/>
<comment type="similarity">
    <text evidence="1">Belongs to the LysR transcriptional regulatory family.</text>
</comment>
<keyword evidence="5" id="KW-0804">Transcription</keyword>
<feature type="domain" description="HTH lysR-type" evidence="6">
    <location>
        <begin position="1"/>
        <end position="58"/>
    </location>
</feature>
<keyword evidence="4" id="KW-0010">Activator</keyword>
<evidence type="ECO:0000256" key="3">
    <source>
        <dbReference type="ARBA" id="ARBA00023125"/>
    </source>
</evidence>
<evidence type="ECO:0000256" key="4">
    <source>
        <dbReference type="ARBA" id="ARBA00023159"/>
    </source>
</evidence>
<reference evidence="7 8" key="1">
    <citation type="journal article" date="2018" name="Nat. Biotechnol.">
        <title>A standardized bacterial taxonomy based on genome phylogeny substantially revises the tree of life.</title>
        <authorList>
            <person name="Parks D.H."/>
            <person name="Chuvochina M."/>
            <person name="Waite D.W."/>
            <person name="Rinke C."/>
            <person name="Skarshewski A."/>
            <person name="Chaumeil P.A."/>
            <person name="Hugenholtz P."/>
        </authorList>
    </citation>
    <scope>NUCLEOTIDE SEQUENCE [LARGE SCALE GENOMIC DNA]</scope>
    <source>
        <strain evidence="7">UBA10707</strain>
    </source>
</reference>
<dbReference type="PRINTS" id="PR00039">
    <property type="entry name" value="HTHLYSR"/>
</dbReference>
<dbReference type="InterPro" id="IPR000847">
    <property type="entry name" value="LysR_HTH_N"/>
</dbReference>